<evidence type="ECO:0000256" key="1">
    <source>
        <dbReference type="SAM" id="SignalP"/>
    </source>
</evidence>
<evidence type="ECO:0000313" key="2">
    <source>
        <dbReference type="EMBL" id="POF31732.1"/>
    </source>
</evidence>
<dbReference type="PROSITE" id="PS51257">
    <property type="entry name" value="PROKAR_LIPOPROTEIN"/>
    <property type="match status" value="1"/>
</dbReference>
<proteinExistence type="predicted"/>
<organism evidence="2 3">
    <name type="scientific">Roseibium marinum</name>
    <dbReference type="NCBI Taxonomy" id="281252"/>
    <lineage>
        <taxon>Bacteria</taxon>
        <taxon>Pseudomonadati</taxon>
        <taxon>Pseudomonadota</taxon>
        <taxon>Alphaproteobacteria</taxon>
        <taxon>Hyphomicrobiales</taxon>
        <taxon>Stappiaceae</taxon>
        <taxon>Roseibium</taxon>
    </lineage>
</organism>
<gene>
    <name evidence="2" type="ORF">CLV41_104302</name>
</gene>
<reference evidence="2 3" key="1">
    <citation type="submission" date="2018-01" db="EMBL/GenBank/DDBJ databases">
        <title>Genomic Encyclopedia of Archaeal and Bacterial Type Strains, Phase II (KMG-II): from individual species to whole genera.</title>
        <authorList>
            <person name="Goeker M."/>
        </authorList>
    </citation>
    <scope>NUCLEOTIDE SEQUENCE [LARGE SCALE GENOMIC DNA]</scope>
    <source>
        <strain evidence="2 3">DSM 17023</strain>
    </source>
</reference>
<dbReference type="RefSeq" id="WP_103222694.1">
    <property type="nucleotide sequence ID" value="NZ_PPCN01000004.1"/>
</dbReference>
<name>A0A2S3UVH9_9HYPH</name>
<evidence type="ECO:0000313" key="3">
    <source>
        <dbReference type="Proteomes" id="UP000236959"/>
    </source>
</evidence>
<dbReference type="Proteomes" id="UP000236959">
    <property type="component" value="Unassembled WGS sequence"/>
</dbReference>
<dbReference type="AlphaFoldDB" id="A0A2S3UVH9"/>
<comment type="caution">
    <text evidence="2">The sequence shown here is derived from an EMBL/GenBank/DDBJ whole genome shotgun (WGS) entry which is preliminary data.</text>
</comment>
<feature type="signal peptide" evidence="1">
    <location>
        <begin position="1"/>
        <end position="22"/>
    </location>
</feature>
<sequence length="127" mass="14125">MHRITRSSLPAARGLKTGLRLAAILTSALGLAACQQYQTPSDLLFAPGFSTTRQNIPYTYNTPYDCRNFSGSGWKAIASGLVHNFGDQYRISQAGCFKTRSECQAYLTVMHSYIDVPRFMRCNPYTA</sequence>
<accession>A0A2S3UVH9</accession>
<dbReference type="EMBL" id="PPCN01000004">
    <property type="protein sequence ID" value="POF31732.1"/>
    <property type="molecule type" value="Genomic_DNA"/>
</dbReference>
<keyword evidence="1" id="KW-0732">Signal</keyword>
<dbReference type="OrthoDB" id="7868802at2"/>
<keyword evidence="3" id="KW-1185">Reference proteome</keyword>
<protein>
    <submittedName>
        <fullName evidence="2">Uncharacterized protein</fullName>
    </submittedName>
</protein>
<feature type="chain" id="PRO_5015757800" evidence="1">
    <location>
        <begin position="23"/>
        <end position="127"/>
    </location>
</feature>